<evidence type="ECO:0000313" key="3">
    <source>
        <dbReference type="Proteomes" id="UP000479710"/>
    </source>
</evidence>
<name>A0A6G1C6V9_9ORYZ</name>
<gene>
    <name evidence="2" type="ORF">E2562_008613</name>
</gene>
<protein>
    <submittedName>
        <fullName evidence="2">Uncharacterized protein</fullName>
    </submittedName>
</protein>
<proteinExistence type="predicted"/>
<organism evidence="2 3">
    <name type="scientific">Oryza meyeriana var. granulata</name>
    <dbReference type="NCBI Taxonomy" id="110450"/>
    <lineage>
        <taxon>Eukaryota</taxon>
        <taxon>Viridiplantae</taxon>
        <taxon>Streptophyta</taxon>
        <taxon>Embryophyta</taxon>
        <taxon>Tracheophyta</taxon>
        <taxon>Spermatophyta</taxon>
        <taxon>Magnoliopsida</taxon>
        <taxon>Liliopsida</taxon>
        <taxon>Poales</taxon>
        <taxon>Poaceae</taxon>
        <taxon>BOP clade</taxon>
        <taxon>Oryzoideae</taxon>
        <taxon>Oryzeae</taxon>
        <taxon>Oryzinae</taxon>
        <taxon>Oryza</taxon>
        <taxon>Oryza meyeriana</taxon>
    </lineage>
</organism>
<dbReference type="AlphaFoldDB" id="A0A6G1C6V9"/>
<dbReference type="Proteomes" id="UP000479710">
    <property type="component" value="Unassembled WGS sequence"/>
</dbReference>
<comment type="caution">
    <text evidence="2">The sequence shown here is derived from an EMBL/GenBank/DDBJ whole genome shotgun (WGS) entry which is preliminary data.</text>
</comment>
<evidence type="ECO:0000313" key="2">
    <source>
        <dbReference type="EMBL" id="KAF0895303.1"/>
    </source>
</evidence>
<feature type="region of interest" description="Disordered" evidence="1">
    <location>
        <begin position="44"/>
        <end position="64"/>
    </location>
</feature>
<evidence type="ECO:0000256" key="1">
    <source>
        <dbReference type="SAM" id="MobiDB-lite"/>
    </source>
</evidence>
<dbReference type="EMBL" id="SPHZ02000010">
    <property type="protein sequence ID" value="KAF0895303.1"/>
    <property type="molecule type" value="Genomic_DNA"/>
</dbReference>
<accession>A0A6G1C6V9</accession>
<reference evidence="2 3" key="1">
    <citation type="submission" date="2019-11" db="EMBL/GenBank/DDBJ databases">
        <title>Whole genome sequence of Oryza granulata.</title>
        <authorList>
            <person name="Li W."/>
        </authorList>
    </citation>
    <scope>NUCLEOTIDE SEQUENCE [LARGE SCALE GENOMIC DNA]</scope>
    <source>
        <strain evidence="3">cv. Menghai</strain>
        <tissue evidence="2">Leaf</tissue>
    </source>
</reference>
<sequence>MAYASRSRRRCTACLLGRPTPVTLPSSRLSPAVGVSSVTAHVASQPPALYRPSARPADPRDPAPLKLVSGDRRLLHHGSRLTQPPPLSALLADPRDPAILTLTFSW</sequence>
<keyword evidence="3" id="KW-1185">Reference proteome</keyword>